<evidence type="ECO:0000256" key="1">
    <source>
        <dbReference type="ARBA" id="ARBA00023157"/>
    </source>
</evidence>
<dbReference type="InterPro" id="IPR009069">
    <property type="entry name" value="Cys_alpha_HP_mot_SF"/>
</dbReference>
<sequence>MRLFPILSGRPRYHARVMQKEPIPFQEILPLKLKATVSGKGTKTSSVCCIQEMSVLFACLSSNEYEQSPCQREIESFKKCYNDYTREKAKKIDRDMKGILTPGEKNLTPKQLNLLLKSYPQV</sequence>
<organism evidence="3 4">
    <name type="scientific">Hypothenemus hampei</name>
    <name type="common">Coffee berry borer</name>
    <dbReference type="NCBI Taxonomy" id="57062"/>
    <lineage>
        <taxon>Eukaryota</taxon>
        <taxon>Metazoa</taxon>
        <taxon>Ecdysozoa</taxon>
        <taxon>Arthropoda</taxon>
        <taxon>Hexapoda</taxon>
        <taxon>Insecta</taxon>
        <taxon>Pterygota</taxon>
        <taxon>Neoptera</taxon>
        <taxon>Endopterygota</taxon>
        <taxon>Coleoptera</taxon>
        <taxon>Polyphaga</taxon>
        <taxon>Cucujiformia</taxon>
        <taxon>Curculionidae</taxon>
        <taxon>Scolytinae</taxon>
        <taxon>Hypothenemus</taxon>
    </lineage>
</organism>
<dbReference type="InterPro" id="IPR033620">
    <property type="entry name" value="Ribosomal_mS37_met"/>
</dbReference>
<dbReference type="InterPro" id="IPR010625">
    <property type="entry name" value="CHCH"/>
</dbReference>
<reference evidence="3 4" key="1">
    <citation type="submission" date="2024-05" db="EMBL/GenBank/DDBJ databases">
        <title>Genetic variation in Jamaican populations of the coffee berry borer (Hypothenemus hampei).</title>
        <authorList>
            <person name="Errbii M."/>
            <person name="Myrie A."/>
        </authorList>
    </citation>
    <scope>NUCLEOTIDE SEQUENCE [LARGE SCALE GENOMIC DNA]</scope>
    <source>
        <strain evidence="3">JA-Hopewell-2020-01-JO</strain>
        <tissue evidence="3">Whole body</tissue>
    </source>
</reference>
<keyword evidence="1" id="KW-1015">Disulfide bond</keyword>
<dbReference type="AlphaFoldDB" id="A0ABD1FC47"/>
<accession>A0ABD1FC47</accession>
<evidence type="ECO:0000313" key="3">
    <source>
        <dbReference type="EMBL" id="KAL1514250.1"/>
    </source>
</evidence>
<comment type="caution">
    <text evidence="3">The sequence shown here is derived from an EMBL/GenBank/DDBJ whole genome shotgun (WGS) entry which is preliminary data.</text>
</comment>
<dbReference type="Proteomes" id="UP001566132">
    <property type="component" value="Unassembled WGS sequence"/>
</dbReference>
<dbReference type="Pfam" id="PF06747">
    <property type="entry name" value="CHCH"/>
    <property type="match status" value="1"/>
</dbReference>
<dbReference type="PANTHER" id="PTHR31278:SF2">
    <property type="entry name" value="SMALL RIBOSOMAL SUBUNIT PROTEIN MS37"/>
    <property type="match status" value="1"/>
</dbReference>
<feature type="domain" description="CHCH" evidence="2">
    <location>
        <begin position="49"/>
        <end position="82"/>
    </location>
</feature>
<gene>
    <name evidence="3" type="ORF">ABEB36_003537</name>
</gene>
<dbReference type="SUPFAM" id="SSF47072">
    <property type="entry name" value="Cysteine alpha-hairpin motif"/>
    <property type="match status" value="1"/>
</dbReference>
<protein>
    <recommendedName>
        <fullName evidence="2">CHCH domain-containing protein</fullName>
    </recommendedName>
</protein>
<dbReference type="PROSITE" id="PS51808">
    <property type="entry name" value="CHCH"/>
    <property type="match status" value="1"/>
</dbReference>
<proteinExistence type="predicted"/>
<evidence type="ECO:0000259" key="2">
    <source>
        <dbReference type="Pfam" id="PF06747"/>
    </source>
</evidence>
<name>A0ABD1FC47_HYPHA</name>
<dbReference type="EMBL" id="JBDJPC010000002">
    <property type="protein sequence ID" value="KAL1514250.1"/>
    <property type="molecule type" value="Genomic_DNA"/>
</dbReference>
<keyword evidence="4" id="KW-1185">Reference proteome</keyword>
<dbReference type="PANTHER" id="PTHR31278">
    <property type="entry name" value="CHCHD1"/>
    <property type="match status" value="1"/>
</dbReference>
<evidence type="ECO:0000313" key="4">
    <source>
        <dbReference type="Proteomes" id="UP001566132"/>
    </source>
</evidence>